<evidence type="ECO:0000313" key="3">
    <source>
        <dbReference type="Proteomes" id="UP000762676"/>
    </source>
</evidence>
<reference evidence="2 3" key="1">
    <citation type="journal article" date="2021" name="Elife">
        <title>Chloroplast acquisition without the gene transfer in kleptoplastic sea slugs, Plakobranchus ocellatus.</title>
        <authorList>
            <person name="Maeda T."/>
            <person name="Takahashi S."/>
            <person name="Yoshida T."/>
            <person name="Shimamura S."/>
            <person name="Takaki Y."/>
            <person name="Nagai Y."/>
            <person name="Toyoda A."/>
            <person name="Suzuki Y."/>
            <person name="Arimoto A."/>
            <person name="Ishii H."/>
            <person name="Satoh N."/>
            <person name="Nishiyama T."/>
            <person name="Hasebe M."/>
            <person name="Maruyama T."/>
            <person name="Minagawa J."/>
            <person name="Obokata J."/>
            <person name="Shigenobu S."/>
        </authorList>
    </citation>
    <scope>NUCLEOTIDE SEQUENCE [LARGE SCALE GENOMIC DNA]</scope>
</reference>
<accession>A0AAV4HTI3</accession>
<feature type="region of interest" description="Disordered" evidence="1">
    <location>
        <begin position="143"/>
        <end position="190"/>
    </location>
</feature>
<evidence type="ECO:0008006" key="4">
    <source>
        <dbReference type="Google" id="ProtNLM"/>
    </source>
</evidence>
<protein>
    <recommendedName>
        <fullName evidence="4">Coiled-coil domain-containing protein 137</fullName>
    </recommendedName>
</protein>
<sequence>MTEARKLGPALLPKHSQQEALVKIKLKQRIAEVERLKREGGMKEAEEKQKVLTSVLQMGAEDYEVFENLQLGPHAGEEARDLQPDADNHMPSGACKLYDGKPCFQRFNIEKMLDFRLTGTGLPRESLDASILGCIAAGQHQMTRKPAAEKMREYRARMSDQKREDIKRKNRAQQEKSRSKWSQERKEPMPRTKLILNNILPLIM</sequence>
<dbReference type="Proteomes" id="UP000762676">
    <property type="component" value="Unassembled WGS sequence"/>
</dbReference>
<evidence type="ECO:0000313" key="2">
    <source>
        <dbReference type="EMBL" id="GFS00087.1"/>
    </source>
</evidence>
<name>A0AAV4HTI3_9GAST</name>
<organism evidence="2 3">
    <name type="scientific">Elysia marginata</name>
    <dbReference type="NCBI Taxonomy" id="1093978"/>
    <lineage>
        <taxon>Eukaryota</taxon>
        <taxon>Metazoa</taxon>
        <taxon>Spiralia</taxon>
        <taxon>Lophotrochozoa</taxon>
        <taxon>Mollusca</taxon>
        <taxon>Gastropoda</taxon>
        <taxon>Heterobranchia</taxon>
        <taxon>Euthyneura</taxon>
        <taxon>Panpulmonata</taxon>
        <taxon>Sacoglossa</taxon>
        <taxon>Placobranchoidea</taxon>
        <taxon>Plakobranchidae</taxon>
        <taxon>Elysia</taxon>
    </lineage>
</organism>
<dbReference type="EMBL" id="BMAT01009167">
    <property type="protein sequence ID" value="GFS00087.1"/>
    <property type="molecule type" value="Genomic_DNA"/>
</dbReference>
<gene>
    <name evidence="2" type="ORF">ElyMa_004544700</name>
</gene>
<evidence type="ECO:0000256" key="1">
    <source>
        <dbReference type="SAM" id="MobiDB-lite"/>
    </source>
</evidence>
<proteinExistence type="predicted"/>
<dbReference type="AlphaFoldDB" id="A0AAV4HTI3"/>
<keyword evidence="3" id="KW-1185">Reference proteome</keyword>
<comment type="caution">
    <text evidence="2">The sequence shown here is derived from an EMBL/GenBank/DDBJ whole genome shotgun (WGS) entry which is preliminary data.</text>
</comment>
<feature type="compositionally biased region" description="Basic and acidic residues" evidence="1">
    <location>
        <begin position="146"/>
        <end position="190"/>
    </location>
</feature>